<evidence type="ECO:0000256" key="6">
    <source>
        <dbReference type="ARBA" id="ARBA00023295"/>
    </source>
</evidence>
<dbReference type="PANTHER" id="PTHR30620:SF16">
    <property type="entry name" value="LYSOSOMAL BETA GLUCOSIDASE"/>
    <property type="match status" value="1"/>
</dbReference>
<protein>
    <recommendedName>
        <fullName evidence="3">beta-glucosidase</fullName>
        <ecNumber evidence="3">3.2.1.21</ecNumber>
    </recommendedName>
</protein>
<evidence type="ECO:0000256" key="3">
    <source>
        <dbReference type="ARBA" id="ARBA00012744"/>
    </source>
</evidence>
<sequence length="845" mass="89104">MADDSEPADETDGTSRRTFMKATGAATATAAVGGGANGVAAQTGTDVESLLAEMSLREKAGQMTQVAIGSFEPEPEGSNVPDNFEVDTVGELFSELAVGSVLSGGAVPPSFDGNEVVSGVNALQEYNVENAPNGIPFLYGVDATHGNDLLEGATALPQRMNMGAARDPDLVEEAERHTSRSVAAMGAHWTFAPTTDLQRDPRWGRFYEGISEDPLLEGDISRVRARALEDDPRMTACVKHFAAYSVPNNGNDRAPASTSLRDLRTDLLPPYREALEAEPGTVMVNSGAVNGKPAHASHWLLTDVLRERYGFEGVILSDYDDLNRLITNHDYVSDFRTATKRAINAGVDMYMIGNGGSAPGPGQYIDTLVSLVEDGEIPTERVDEAVRNILELKADLGLFSSPTVDESRIDSTLGGAQAASERLAKESLVLLENEDDALPLSGAESVLLTGPGIDGNGNDTRALMQHGGWTLGWQGPAAGGPFPRQNLLVDELRSRVGSLTHVPTSFDNGTWWAGQGTGGNQQSDENGDFAFTDEQESAVRDAAPDADAVVVVLGEGPHNEGFGDRDELVLDESQQRLVDAVTEAAPEETPVVGVMYAGSPRGSVETFSQLDALLFAGEPGSDAGVAVAETLVGEYNPSGRLAFTWPGNAGTPVGTTPVPLNRYSPTSTGATDNGPLYEFGRGLSYTSFEYGEVSLSRSSVADPSETSELTLSVEVSNAGDRAGEHVVDVFNTQSYGTVLQPIRRLVGYERVRLAAGETTTVDVPVDLSALEVVPGDVLAVMPKTVEAGEYELTVGPDGPTATLTVENGASITDDRPVPGRYDIDGDGDATFADVAALFRAVRGGD</sequence>
<dbReference type="InterPro" id="IPR026891">
    <property type="entry name" value="Fn3-like"/>
</dbReference>
<comment type="catalytic activity">
    <reaction evidence="1">
        <text>Hydrolysis of terminal, non-reducing beta-D-glucosyl residues with release of beta-D-glucose.</text>
        <dbReference type="EC" id="3.2.1.21"/>
    </reaction>
</comment>
<dbReference type="EC" id="3.2.1.21" evidence="3"/>
<gene>
    <name evidence="8" type="ORF">SAMN04487937_0570</name>
</gene>
<evidence type="ECO:0000259" key="7">
    <source>
        <dbReference type="SMART" id="SM01217"/>
    </source>
</evidence>
<dbReference type="NCBIfam" id="TIGR01409">
    <property type="entry name" value="TAT_signal_seq"/>
    <property type="match status" value="1"/>
</dbReference>
<dbReference type="Pfam" id="PF14310">
    <property type="entry name" value="Fn3-like"/>
    <property type="match status" value="1"/>
</dbReference>
<dbReference type="InterPro" id="IPR051915">
    <property type="entry name" value="Cellulose_Degrad_GH3"/>
</dbReference>
<dbReference type="STRING" id="35743.SAMN04487937_0570"/>
<evidence type="ECO:0000313" key="8">
    <source>
        <dbReference type="EMBL" id="SFR30741.1"/>
    </source>
</evidence>
<reference evidence="9" key="1">
    <citation type="submission" date="2016-10" db="EMBL/GenBank/DDBJ databases">
        <authorList>
            <person name="Varghese N."/>
            <person name="Submissions S."/>
        </authorList>
    </citation>
    <scope>NUCLEOTIDE SEQUENCE [LARGE SCALE GENOMIC DNA]</scope>
    <source>
        <strain evidence="9">RD 26</strain>
    </source>
</reference>
<accession>A0A1I6FLC6</accession>
<dbReference type="InterPro" id="IPR001764">
    <property type="entry name" value="Glyco_hydro_3_N"/>
</dbReference>
<dbReference type="AlphaFoldDB" id="A0A1I6FLC6"/>
<dbReference type="OrthoDB" id="30657at2157"/>
<evidence type="ECO:0000256" key="4">
    <source>
        <dbReference type="ARBA" id="ARBA00022729"/>
    </source>
</evidence>
<dbReference type="PRINTS" id="PR00133">
    <property type="entry name" value="GLHYDRLASE3"/>
</dbReference>
<dbReference type="InterPro" id="IPR002772">
    <property type="entry name" value="Glyco_hydro_3_C"/>
</dbReference>
<feature type="domain" description="Fibronectin type III-like" evidence="7">
    <location>
        <begin position="725"/>
        <end position="798"/>
    </location>
</feature>
<evidence type="ECO:0000256" key="5">
    <source>
        <dbReference type="ARBA" id="ARBA00022801"/>
    </source>
</evidence>
<dbReference type="Pfam" id="PF01915">
    <property type="entry name" value="Glyco_hydro_3_C"/>
    <property type="match status" value="1"/>
</dbReference>
<evidence type="ECO:0000313" key="9">
    <source>
        <dbReference type="Proteomes" id="UP000198932"/>
    </source>
</evidence>
<dbReference type="SUPFAM" id="SSF51445">
    <property type="entry name" value="(Trans)glycosidases"/>
    <property type="match status" value="1"/>
</dbReference>
<dbReference type="GO" id="GO:0008422">
    <property type="term" value="F:beta-glucosidase activity"/>
    <property type="evidence" value="ECO:0007669"/>
    <property type="project" value="UniProtKB-EC"/>
</dbReference>
<dbReference type="Gene3D" id="3.20.20.300">
    <property type="entry name" value="Glycoside hydrolase, family 3, N-terminal domain"/>
    <property type="match status" value="1"/>
</dbReference>
<dbReference type="GO" id="GO:0009251">
    <property type="term" value="P:glucan catabolic process"/>
    <property type="evidence" value="ECO:0007669"/>
    <property type="project" value="TreeGrafter"/>
</dbReference>
<evidence type="ECO:0000256" key="2">
    <source>
        <dbReference type="ARBA" id="ARBA00005336"/>
    </source>
</evidence>
<dbReference type="InterPro" id="IPR013783">
    <property type="entry name" value="Ig-like_fold"/>
</dbReference>
<dbReference type="Gene3D" id="2.60.40.10">
    <property type="entry name" value="Immunoglobulins"/>
    <property type="match status" value="1"/>
</dbReference>
<dbReference type="Gene3D" id="3.40.50.1700">
    <property type="entry name" value="Glycoside hydrolase family 3 C-terminal domain"/>
    <property type="match status" value="1"/>
</dbReference>
<dbReference type="InterPro" id="IPR017853">
    <property type="entry name" value="GH"/>
</dbReference>
<dbReference type="PROSITE" id="PS51318">
    <property type="entry name" value="TAT"/>
    <property type="match status" value="1"/>
</dbReference>
<dbReference type="SMART" id="SM01217">
    <property type="entry name" value="Fn3_like"/>
    <property type="match status" value="1"/>
</dbReference>
<proteinExistence type="inferred from homology"/>
<dbReference type="InterPro" id="IPR036962">
    <property type="entry name" value="Glyco_hydro_3_N_sf"/>
</dbReference>
<name>A0A1I6FLC6_HALSD</name>
<dbReference type="InterPro" id="IPR036881">
    <property type="entry name" value="Glyco_hydro_3_C_sf"/>
</dbReference>
<keyword evidence="4" id="KW-0732">Signal</keyword>
<organism evidence="8 9">
    <name type="scientific">Halorubrum sodomense</name>
    <dbReference type="NCBI Taxonomy" id="35743"/>
    <lineage>
        <taxon>Archaea</taxon>
        <taxon>Methanobacteriati</taxon>
        <taxon>Methanobacteriota</taxon>
        <taxon>Stenosarchaea group</taxon>
        <taxon>Halobacteria</taxon>
        <taxon>Halobacteriales</taxon>
        <taxon>Haloferacaceae</taxon>
        <taxon>Halorubrum</taxon>
    </lineage>
</organism>
<keyword evidence="9" id="KW-1185">Reference proteome</keyword>
<dbReference type="InterPro" id="IPR006311">
    <property type="entry name" value="TAT_signal"/>
</dbReference>
<dbReference type="Proteomes" id="UP000198932">
    <property type="component" value="Unassembled WGS sequence"/>
</dbReference>
<dbReference type="InterPro" id="IPR019546">
    <property type="entry name" value="TAT_signal_bac_arc"/>
</dbReference>
<dbReference type="PANTHER" id="PTHR30620">
    <property type="entry name" value="PERIPLASMIC BETA-GLUCOSIDASE-RELATED"/>
    <property type="match status" value="1"/>
</dbReference>
<comment type="similarity">
    <text evidence="2">Belongs to the glycosyl hydrolase 3 family.</text>
</comment>
<dbReference type="RefSeq" id="WP_092920071.1">
    <property type="nucleotide sequence ID" value="NZ_FOYN01000001.1"/>
</dbReference>
<evidence type="ECO:0000256" key="1">
    <source>
        <dbReference type="ARBA" id="ARBA00000448"/>
    </source>
</evidence>
<keyword evidence="6" id="KW-0326">Glycosidase</keyword>
<dbReference type="EMBL" id="FOYN01000001">
    <property type="protein sequence ID" value="SFR30741.1"/>
    <property type="molecule type" value="Genomic_DNA"/>
</dbReference>
<dbReference type="SUPFAM" id="SSF52279">
    <property type="entry name" value="Beta-D-glucan exohydrolase, C-terminal domain"/>
    <property type="match status" value="1"/>
</dbReference>
<keyword evidence="5" id="KW-0378">Hydrolase</keyword>
<dbReference type="Pfam" id="PF00933">
    <property type="entry name" value="Glyco_hydro_3"/>
    <property type="match status" value="1"/>
</dbReference>